<proteinExistence type="predicted"/>
<organism evidence="2 3">
    <name type="scientific">Punica granatum</name>
    <name type="common">Pomegranate</name>
    <dbReference type="NCBI Taxonomy" id="22663"/>
    <lineage>
        <taxon>Eukaryota</taxon>
        <taxon>Viridiplantae</taxon>
        <taxon>Streptophyta</taxon>
        <taxon>Embryophyta</taxon>
        <taxon>Tracheophyta</taxon>
        <taxon>Spermatophyta</taxon>
        <taxon>Magnoliopsida</taxon>
        <taxon>eudicotyledons</taxon>
        <taxon>Gunneridae</taxon>
        <taxon>Pentapetalae</taxon>
        <taxon>rosids</taxon>
        <taxon>malvids</taxon>
        <taxon>Myrtales</taxon>
        <taxon>Lythraceae</taxon>
        <taxon>Punica</taxon>
    </lineage>
</organism>
<reference evidence="3" key="1">
    <citation type="journal article" date="2017" name="Plant J.">
        <title>The pomegranate (Punica granatum L.) genome and the genomics of punicalagin biosynthesis.</title>
        <authorList>
            <person name="Qin G."/>
            <person name="Xu C."/>
            <person name="Ming R."/>
            <person name="Tang H."/>
            <person name="Guyot R."/>
            <person name="Kramer E.M."/>
            <person name="Hu Y."/>
            <person name="Yi X."/>
            <person name="Qi Y."/>
            <person name="Xu X."/>
            <person name="Gao Z."/>
            <person name="Pan H."/>
            <person name="Jian J."/>
            <person name="Tian Y."/>
            <person name="Yue Z."/>
            <person name="Xu Y."/>
        </authorList>
    </citation>
    <scope>NUCLEOTIDE SEQUENCE [LARGE SCALE GENOMIC DNA]</scope>
    <source>
        <strain evidence="3">cv. Dabenzi</strain>
    </source>
</reference>
<evidence type="ECO:0000313" key="2">
    <source>
        <dbReference type="EMBL" id="OWM75656.1"/>
    </source>
</evidence>
<feature type="chain" id="PRO_5013256582" evidence="1">
    <location>
        <begin position="23"/>
        <end position="59"/>
    </location>
</feature>
<evidence type="ECO:0000256" key="1">
    <source>
        <dbReference type="SAM" id="SignalP"/>
    </source>
</evidence>
<sequence length="59" mass="6689">MAMAEQHKLLDLLLSIDMLVLALDLELESWLSPIRRNRCNCWLSSAIRLSFGTESLALS</sequence>
<name>A0A218WSR7_PUNGR</name>
<protein>
    <submittedName>
        <fullName evidence="2">Uncharacterized protein</fullName>
    </submittedName>
</protein>
<keyword evidence="1" id="KW-0732">Signal</keyword>
<evidence type="ECO:0000313" key="3">
    <source>
        <dbReference type="Proteomes" id="UP000197138"/>
    </source>
</evidence>
<dbReference type="EMBL" id="MTKT01003240">
    <property type="protein sequence ID" value="OWM75656.1"/>
    <property type="molecule type" value="Genomic_DNA"/>
</dbReference>
<dbReference type="Proteomes" id="UP000197138">
    <property type="component" value="Unassembled WGS sequence"/>
</dbReference>
<gene>
    <name evidence="2" type="ORF">CDL15_Pgr021821</name>
</gene>
<feature type="signal peptide" evidence="1">
    <location>
        <begin position="1"/>
        <end position="22"/>
    </location>
</feature>
<comment type="caution">
    <text evidence="2">The sequence shown here is derived from an EMBL/GenBank/DDBJ whole genome shotgun (WGS) entry which is preliminary data.</text>
</comment>
<dbReference type="AlphaFoldDB" id="A0A218WSR7"/>
<accession>A0A218WSR7</accession>